<evidence type="ECO:0000256" key="1">
    <source>
        <dbReference type="SAM" id="Coils"/>
    </source>
</evidence>
<dbReference type="EMBL" id="CAKAEH010001348">
    <property type="protein sequence ID" value="CAG9535023.1"/>
    <property type="molecule type" value="Genomic_DNA"/>
</dbReference>
<dbReference type="OrthoDB" id="5875452at2759"/>
<sequence length="160" mass="19139">MGRCNTIAGGSQLAILTPNQRENIIRKERERRRLIRYLQVRQLSAENAAKIRERVKIAKRKEMEELRKHIMDAVVQRNHLTTSDALSPVHVNNSALPIEISRRSRRHQITSEELARTVRRHREALNRLHRENEREQRRRELILERQKKAREIANVRSRRI</sequence>
<protein>
    <submittedName>
        <fullName evidence="2">Uncharacterized protein</fullName>
    </submittedName>
</protein>
<organism evidence="2 3">
    <name type="scientific">Cercopithifilaria johnstoni</name>
    <dbReference type="NCBI Taxonomy" id="2874296"/>
    <lineage>
        <taxon>Eukaryota</taxon>
        <taxon>Metazoa</taxon>
        <taxon>Ecdysozoa</taxon>
        <taxon>Nematoda</taxon>
        <taxon>Chromadorea</taxon>
        <taxon>Rhabditida</taxon>
        <taxon>Spirurina</taxon>
        <taxon>Spiruromorpha</taxon>
        <taxon>Filarioidea</taxon>
        <taxon>Onchocercidae</taxon>
        <taxon>Cercopithifilaria</taxon>
    </lineage>
</organism>
<dbReference type="AlphaFoldDB" id="A0A8J2M4N3"/>
<reference evidence="2" key="1">
    <citation type="submission" date="2021-09" db="EMBL/GenBank/DDBJ databases">
        <authorList>
            <consortium name="Pathogen Informatics"/>
        </authorList>
    </citation>
    <scope>NUCLEOTIDE SEQUENCE</scope>
</reference>
<accession>A0A8J2M4N3</accession>
<dbReference type="Proteomes" id="UP000746747">
    <property type="component" value="Unassembled WGS sequence"/>
</dbReference>
<evidence type="ECO:0000313" key="2">
    <source>
        <dbReference type="EMBL" id="CAG9535023.1"/>
    </source>
</evidence>
<name>A0A8J2M4N3_9BILA</name>
<feature type="coiled-coil region" evidence="1">
    <location>
        <begin position="111"/>
        <end position="145"/>
    </location>
</feature>
<comment type="caution">
    <text evidence="2">The sequence shown here is derived from an EMBL/GenBank/DDBJ whole genome shotgun (WGS) entry which is preliminary data.</text>
</comment>
<proteinExistence type="predicted"/>
<keyword evidence="3" id="KW-1185">Reference proteome</keyword>
<keyword evidence="1" id="KW-0175">Coiled coil</keyword>
<gene>
    <name evidence="2" type="ORF">CJOHNSTONI_LOCUS5105</name>
</gene>
<evidence type="ECO:0000313" key="3">
    <source>
        <dbReference type="Proteomes" id="UP000746747"/>
    </source>
</evidence>